<accession>A0ABD5UTN9</accession>
<feature type="domain" description="Leucine-binding protein" evidence="3">
    <location>
        <begin position="58"/>
        <end position="396"/>
    </location>
</feature>
<evidence type="ECO:0000256" key="2">
    <source>
        <dbReference type="SAM" id="MobiDB-lite"/>
    </source>
</evidence>
<gene>
    <name evidence="4" type="ORF">ACFQEY_17055</name>
</gene>
<dbReference type="PANTHER" id="PTHR30483">
    <property type="entry name" value="LEUCINE-SPECIFIC-BINDING PROTEIN"/>
    <property type="match status" value="1"/>
</dbReference>
<feature type="region of interest" description="Disordered" evidence="2">
    <location>
        <begin position="1"/>
        <end position="25"/>
    </location>
</feature>
<comment type="caution">
    <text evidence="4">The sequence shown here is derived from an EMBL/GenBank/DDBJ whole genome shotgun (WGS) entry which is preliminary data.</text>
</comment>
<dbReference type="Pfam" id="PF13458">
    <property type="entry name" value="Peripla_BP_6"/>
    <property type="match status" value="1"/>
</dbReference>
<dbReference type="EMBL" id="JBHSXI010000024">
    <property type="protein sequence ID" value="MFC6890697.1"/>
    <property type="molecule type" value="Genomic_DNA"/>
</dbReference>
<evidence type="ECO:0000259" key="3">
    <source>
        <dbReference type="Pfam" id="PF13458"/>
    </source>
</evidence>
<dbReference type="AlphaFoldDB" id="A0ABD5UTN9"/>
<organism evidence="4 5">
    <name type="scientific">Halorubrum trueperi</name>
    <dbReference type="NCBI Taxonomy" id="2004704"/>
    <lineage>
        <taxon>Archaea</taxon>
        <taxon>Methanobacteriati</taxon>
        <taxon>Methanobacteriota</taxon>
        <taxon>Stenosarchaea group</taxon>
        <taxon>Halobacteria</taxon>
        <taxon>Halobacteriales</taxon>
        <taxon>Haloferacaceae</taxon>
        <taxon>Halorubrum</taxon>
    </lineage>
</organism>
<dbReference type="InterPro" id="IPR051010">
    <property type="entry name" value="BCAA_transport"/>
</dbReference>
<name>A0ABD5UTN9_9EURY</name>
<evidence type="ECO:0000256" key="1">
    <source>
        <dbReference type="ARBA" id="ARBA00022729"/>
    </source>
</evidence>
<sequence>MPTHNERHNPTDSSETETRADDVTGGWTRRGYLTTAGSAGVLSLAGCLSGSSGGSDDTITVGYALPEVGSYAQLSQYLRNGFELKVEHELGGQIGNYDVEYVSRDTEQDPSKGVSVARELITEENVDILAGPISSAVMNAMIPEVRDEDVVWLNLHSGDPLIVKEGCLRNQFNPSMNLWQTSYPMGKWVYENVAETAHIVHADYAGARGASQYFPEAFEEAGGTITGYTPVPLGTTDFASSLQGVQSSDAEIVYSFFAGGDAINYVKNYRDFGIEKPLLGEGWITAPNLLGPIGDASIGLRTALHYSPALENEANQQFKSNYTEQYDSGPNVMSVAAYDGGKILQRIVEDTGGYGVEEFNDVAPNMEIDSPRGPLSFQPETHEPIQNQYVREVVEQDGQLVEKPIHTFERVESPEWGCDLS</sequence>
<dbReference type="PANTHER" id="PTHR30483:SF6">
    <property type="entry name" value="PERIPLASMIC BINDING PROTEIN OF ABC TRANSPORTER FOR NATURAL AMINO ACIDS"/>
    <property type="match status" value="1"/>
</dbReference>
<dbReference type="SUPFAM" id="SSF53822">
    <property type="entry name" value="Periplasmic binding protein-like I"/>
    <property type="match status" value="1"/>
</dbReference>
<dbReference type="InterPro" id="IPR028081">
    <property type="entry name" value="Leu-bd"/>
</dbReference>
<dbReference type="InterPro" id="IPR028082">
    <property type="entry name" value="Peripla_BP_I"/>
</dbReference>
<protein>
    <submittedName>
        <fullName evidence="4">ABC transporter substrate-binding protein</fullName>
    </submittedName>
</protein>
<keyword evidence="1" id="KW-0732">Signal</keyword>
<evidence type="ECO:0000313" key="4">
    <source>
        <dbReference type="EMBL" id="MFC6890697.1"/>
    </source>
</evidence>
<dbReference type="Gene3D" id="3.40.50.2300">
    <property type="match status" value="2"/>
</dbReference>
<feature type="compositionally biased region" description="Basic and acidic residues" evidence="2">
    <location>
        <begin position="1"/>
        <end position="22"/>
    </location>
</feature>
<proteinExistence type="predicted"/>
<keyword evidence="5" id="KW-1185">Reference proteome</keyword>
<dbReference type="RefSeq" id="WP_379770970.1">
    <property type="nucleotide sequence ID" value="NZ_JBHSXI010000024.1"/>
</dbReference>
<dbReference type="Proteomes" id="UP001596333">
    <property type="component" value="Unassembled WGS sequence"/>
</dbReference>
<evidence type="ECO:0000313" key="5">
    <source>
        <dbReference type="Proteomes" id="UP001596333"/>
    </source>
</evidence>
<reference evidence="4 5" key="1">
    <citation type="journal article" date="2019" name="Int. J. Syst. Evol. Microbiol.">
        <title>The Global Catalogue of Microorganisms (GCM) 10K type strain sequencing project: providing services to taxonomists for standard genome sequencing and annotation.</title>
        <authorList>
            <consortium name="The Broad Institute Genomics Platform"/>
            <consortium name="The Broad Institute Genome Sequencing Center for Infectious Disease"/>
            <person name="Wu L."/>
            <person name="Ma J."/>
        </authorList>
    </citation>
    <scope>NUCLEOTIDE SEQUENCE [LARGE SCALE GENOMIC DNA]</scope>
    <source>
        <strain evidence="4 5">Y73</strain>
    </source>
</reference>